<keyword evidence="3" id="KW-0808">Transferase</keyword>
<evidence type="ECO:0000256" key="6">
    <source>
        <dbReference type="ARBA" id="ARBA00022840"/>
    </source>
</evidence>
<dbReference type="FunFam" id="1.10.510.10:FF:001023">
    <property type="entry name" value="Os07g0541700 protein"/>
    <property type="match status" value="1"/>
</dbReference>
<keyword evidence="6" id="KW-0067">ATP-binding</keyword>
<evidence type="ECO:0000256" key="7">
    <source>
        <dbReference type="ARBA" id="ARBA00047899"/>
    </source>
</evidence>
<keyword evidence="2" id="KW-0723">Serine/threonine-protein kinase</keyword>
<dbReference type="GO" id="GO:0005524">
    <property type="term" value="F:ATP binding"/>
    <property type="evidence" value="ECO:0007669"/>
    <property type="project" value="UniProtKB-KW"/>
</dbReference>
<evidence type="ECO:0000256" key="8">
    <source>
        <dbReference type="ARBA" id="ARBA00048679"/>
    </source>
</evidence>
<feature type="non-terminal residue" evidence="11">
    <location>
        <position position="1"/>
    </location>
</feature>
<feature type="region of interest" description="Disordered" evidence="9">
    <location>
        <begin position="283"/>
        <end position="302"/>
    </location>
</feature>
<dbReference type="OrthoDB" id="757296at2759"/>
<evidence type="ECO:0000256" key="1">
    <source>
        <dbReference type="ARBA" id="ARBA00012513"/>
    </source>
</evidence>
<comment type="catalytic activity">
    <reaction evidence="8">
        <text>L-seryl-[protein] + ATP = O-phospho-L-seryl-[protein] + ADP + H(+)</text>
        <dbReference type="Rhea" id="RHEA:17989"/>
        <dbReference type="Rhea" id="RHEA-COMP:9863"/>
        <dbReference type="Rhea" id="RHEA-COMP:11604"/>
        <dbReference type="ChEBI" id="CHEBI:15378"/>
        <dbReference type="ChEBI" id="CHEBI:29999"/>
        <dbReference type="ChEBI" id="CHEBI:30616"/>
        <dbReference type="ChEBI" id="CHEBI:83421"/>
        <dbReference type="ChEBI" id="CHEBI:456216"/>
        <dbReference type="EC" id="2.7.11.1"/>
    </reaction>
</comment>
<keyword evidence="12" id="KW-1185">Reference proteome</keyword>
<dbReference type="Proteomes" id="UP000428333">
    <property type="component" value="Linkage Group LG06"/>
</dbReference>
<comment type="caution">
    <text evidence="11">The sequence shown here is derived from an EMBL/GenBank/DDBJ whole genome shotgun (WGS) entry which is preliminary data.</text>
</comment>
<accession>A0A6A4LPB5</accession>
<organism evidence="11 12">
    <name type="scientific">Rhododendron williamsianum</name>
    <dbReference type="NCBI Taxonomy" id="262921"/>
    <lineage>
        <taxon>Eukaryota</taxon>
        <taxon>Viridiplantae</taxon>
        <taxon>Streptophyta</taxon>
        <taxon>Embryophyta</taxon>
        <taxon>Tracheophyta</taxon>
        <taxon>Spermatophyta</taxon>
        <taxon>Magnoliopsida</taxon>
        <taxon>eudicotyledons</taxon>
        <taxon>Gunneridae</taxon>
        <taxon>Pentapetalae</taxon>
        <taxon>asterids</taxon>
        <taxon>Ericales</taxon>
        <taxon>Ericaceae</taxon>
        <taxon>Ericoideae</taxon>
        <taxon>Rhodoreae</taxon>
        <taxon>Rhododendron</taxon>
    </lineage>
</organism>
<feature type="domain" description="Protein kinase" evidence="10">
    <location>
        <begin position="369"/>
        <end position="641"/>
    </location>
</feature>
<dbReference type="GO" id="GO:0004674">
    <property type="term" value="F:protein serine/threonine kinase activity"/>
    <property type="evidence" value="ECO:0007669"/>
    <property type="project" value="UniProtKB-KW"/>
</dbReference>
<dbReference type="InterPro" id="IPR000719">
    <property type="entry name" value="Prot_kinase_dom"/>
</dbReference>
<dbReference type="Pfam" id="PF07714">
    <property type="entry name" value="PK_Tyr_Ser-Thr"/>
    <property type="match status" value="1"/>
</dbReference>
<dbReference type="InterPro" id="IPR011009">
    <property type="entry name" value="Kinase-like_dom_sf"/>
</dbReference>
<keyword evidence="4" id="KW-0547">Nucleotide-binding</keyword>
<dbReference type="AlphaFoldDB" id="A0A6A4LPB5"/>
<feature type="region of interest" description="Disordered" evidence="9">
    <location>
        <begin position="178"/>
        <end position="201"/>
    </location>
</feature>
<protein>
    <recommendedName>
        <fullName evidence="1">non-specific serine/threonine protein kinase</fullName>
        <ecNumber evidence="1">2.7.11.1</ecNumber>
    </recommendedName>
</protein>
<gene>
    <name evidence="11" type="ORF">C3L33_10848</name>
</gene>
<dbReference type="EMBL" id="QEFC01001523">
    <property type="protein sequence ID" value="KAE9457229.1"/>
    <property type="molecule type" value="Genomic_DNA"/>
</dbReference>
<dbReference type="PANTHER" id="PTHR47989">
    <property type="entry name" value="OS01G0750732 PROTEIN"/>
    <property type="match status" value="1"/>
</dbReference>
<evidence type="ECO:0000256" key="9">
    <source>
        <dbReference type="SAM" id="MobiDB-lite"/>
    </source>
</evidence>
<proteinExistence type="predicted"/>
<dbReference type="SUPFAM" id="SSF56112">
    <property type="entry name" value="Protein kinase-like (PK-like)"/>
    <property type="match status" value="1"/>
</dbReference>
<feature type="compositionally biased region" description="Polar residues" evidence="9">
    <location>
        <begin position="290"/>
        <end position="302"/>
    </location>
</feature>
<name>A0A6A4LPB5_9ERIC</name>
<evidence type="ECO:0000259" key="10">
    <source>
        <dbReference type="PROSITE" id="PS50011"/>
    </source>
</evidence>
<keyword evidence="5" id="KW-0418">Kinase</keyword>
<reference evidence="11 12" key="1">
    <citation type="journal article" date="2019" name="Genome Biol. Evol.">
        <title>The Rhododendron genome and chromosomal organization provide insight into shared whole-genome duplications across the heath family (Ericaceae).</title>
        <authorList>
            <person name="Soza V.L."/>
            <person name="Lindsley D."/>
            <person name="Waalkes A."/>
            <person name="Ramage E."/>
            <person name="Patwardhan R.P."/>
            <person name="Burton J.N."/>
            <person name="Adey A."/>
            <person name="Kumar A."/>
            <person name="Qiu R."/>
            <person name="Shendure J."/>
            <person name="Hall B."/>
        </authorList>
    </citation>
    <scope>NUCLEOTIDE SEQUENCE [LARGE SCALE GENOMIC DNA]</scope>
    <source>
        <strain evidence="11">RSF 1966-606</strain>
    </source>
</reference>
<evidence type="ECO:0000313" key="12">
    <source>
        <dbReference type="Proteomes" id="UP000428333"/>
    </source>
</evidence>
<evidence type="ECO:0000256" key="2">
    <source>
        <dbReference type="ARBA" id="ARBA00022527"/>
    </source>
</evidence>
<dbReference type="PANTHER" id="PTHR47989:SF14">
    <property type="entry name" value="INACTIVE PROTEIN KINASE SELMODRAFT_444075"/>
    <property type="match status" value="1"/>
</dbReference>
<sequence length="643" mass="71690">MSLRAASNVIVAVKAEKVISKAALAWALSHVVQPGDSVTLLAVISGHKTEGRMRSLWNFPRLTGDRRTRDWEKLPERISHQISHGIRLVVEVTIQIKVVSGTPTGGVAAEAKYHAASWKFEAGAKALPGRTSLHIVVMKRSQPKILRLNLGPSDELQTPFFSADSSPGSDFGEIHGHKMRHSTPVSSPEEPSISYTRTTREYSLSSPDTTVSPFIVYERNPLFEGPKMGMKSPSYIHNGFNDQLKALNADREMVVTLSTRPKSSIDKSDTSVFWIPQNHSVTEKAPPSRNYRNNLKTKSPTPRTEFDTIVQFNKKAYNFDSTIRQAVSLARTSSIAPPLCSFCQHKAPVFGKPPQRFDYKLLKEATDGFSDLNFLAEGGFGTVHRGVLRDGQVVAVKQLKSTGSKGDTDFCREVRVLSCAQHRNVVLLIGFCVEGKIRLLVYEYVCNGSLDFHLHGNKGTPIDWHSRQKIAIGTARGLRYLHEDCRVGRVVHRNMQPSNILLTHDYEPLIVDFGLARLPTECDISDEQVVGTSRYLAPEYFSDGKITEKVDVYAFGLVLLELITGQRTIDFQCYEGRQMVHGNFHSLTAQPGHMFANKYQLNDLPTEVQVMSRAAFLCLNPDPESRPPVSKVSTSLCDLYCYN</sequence>
<dbReference type="Gene3D" id="3.30.200.20">
    <property type="entry name" value="Phosphorylase Kinase, domain 1"/>
    <property type="match status" value="1"/>
</dbReference>
<dbReference type="EC" id="2.7.11.1" evidence="1"/>
<dbReference type="FunFam" id="3.30.200.20:FF:000162">
    <property type="entry name" value="Adenine nucleotide alpha hydrolase-like domain kinase"/>
    <property type="match status" value="1"/>
</dbReference>
<evidence type="ECO:0000256" key="5">
    <source>
        <dbReference type="ARBA" id="ARBA00022777"/>
    </source>
</evidence>
<evidence type="ECO:0000313" key="11">
    <source>
        <dbReference type="EMBL" id="KAE9457229.1"/>
    </source>
</evidence>
<dbReference type="InterPro" id="IPR001245">
    <property type="entry name" value="Ser-Thr/Tyr_kinase_cat_dom"/>
</dbReference>
<evidence type="ECO:0000256" key="4">
    <source>
        <dbReference type="ARBA" id="ARBA00022741"/>
    </source>
</evidence>
<comment type="catalytic activity">
    <reaction evidence="7">
        <text>L-threonyl-[protein] + ATP = O-phospho-L-threonyl-[protein] + ADP + H(+)</text>
        <dbReference type="Rhea" id="RHEA:46608"/>
        <dbReference type="Rhea" id="RHEA-COMP:11060"/>
        <dbReference type="Rhea" id="RHEA-COMP:11605"/>
        <dbReference type="ChEBI" id="CHEBI:15378"/>
        <dbReference type="ChEBI" id="CHEBI:30013"/>
        <dbReference type="ChEBI" id="CHEBI:30616"/>
        <dbReference type="ChEBI" id="CHEBI:61977"/>
        <dbReference type="ChEBI" id="CHEBI:456216"/>
        <dbReference type="EC" id="2.7.11.1"/>
    </reaction>
</comment>
<dbReference type="PROSITE" id="PS50011">
    <property type="entry name" value="PROTEIN_KINASE_DOM"/>
    <property type="match status" value="1"/>
</dbReference>
<evidence type="ECO:0000256" key="3">
    <source>
        <dbReference type="ARBA" id="ARBA00022679"/>
    </source>
</evidence>
<dbReference type="Gene3D" id="1.10.510.10">
    <property type="entry name" value="Transferase(Phosphotransferase) domain 1"/>
    <property type="match status" value="1"/>
</dbReference>